<evidence type="ECO:0000313" key="4">
    <source>
        <dbReference type="Proteomes" id="UP000254069"/>
    </source>
</evidence>
<dbReference type="GO" id="GO:0005829">
    <property type="term" value="C:cytosol"/>
    <property type="evidence" value="ECO:0007669"/>
    <property type="project" value="TreeGrafter"/>
</dbReference>
<gene>
    <name evidence="3" type="primary">mtnN_1</name>
    <name evidence="3" type="ORF">NCTC10738_02251</name>
</gene>
<dbReference type="PANTHER" id="PTHR46832">
    <property type="entry name" value="5'-METHYLTHIOADENOSINE/S-ADENOSYLHOMOCYSTEINE NUCLEOSIDASE"/>
    <property type="match status" value="1"/>
</dbReference>
<keyword evidence="3" id="KW-0326">Glycosidase</keyword>
<protein>
    <submittedName>
        <fullName evidence="3">5'-methylthioadenosine/S-adenosylhomocysteine nucleosidase</fullName>
        <ecNumber evidence="3">3.2.2.9</ecNumber>
    </submittedName>
</protein>
<dbReference type="Proteomes" id="UP000254069">
    <property type="component" value="Unassembled WGS sequence"/>
</dbReference>
<organism evidence="3 4">
    <name type="scientific">Shewanella algae</name>
    <dbReference type="NCBI Taxonomy" id="38313"/>
    <lineage>
        <taxon>Bacteria</taxon>
        <taxon>Pseudomonadati</taxon>
        <taxon>Pseudomonadota</taxon>
        <taxon>Gammaproteobacteria</taxon>
        <taxon>Alteromonadales</taxon>
        <taxon>Shewanellaceae</taxon>
        <taxon>Shewanella</taxon>
    </lineage>
</organism>
<dbReference type="PANTHER" id="PTHR46832:SF1">
    <property type="entry name" value="5'-METHYLTHIOADENOSINE_S-ADENOSYLHOMOCYSTEINE NUCLEOSIDASE"/>
    <property type="match status" value="1"/>
</dbReference>
<accession>A0A380A4W1</accession>
<name>A0A380A4W1_9GAMM</name>
<feature type="domain" description="Nucleoside phosphorylase" evidence="2">
    <location>
        <begin position="28"/>
        <end position="262"/>
    </location>
</feature>
<dbReference type="EC" id="3.2.2.9" evidence="3"/>
<dbReference type="GO" id="GO:0008930">
    <property type="term" value="F:methylthioadenosine nucleosidase activity"/>
    <property type="evidence" value="ECO:0007669"/>
    <property type="project" value="TreeGrafter"/>
</dbReference>
<proteinExistence type="predicted"/>
<dbReference type="Gene3D" id="3.40.50.1580">
    <property type="entry name" value="Nucleoside phosphorylase domain"/>
    <property type="match status" value="1"/>
</dbReference>
<dbReference type="GO" id="GO:0008782">
    <property type="term" value="F:adenosylhomocysteine nucleosidase activity"/>
    <property type="evidence" value="ECO:0007669"/>
    <property type="project" value="UniProtKB-EC"/>
</dbReference>
<dbReference type="CDD" id="cd09008">
    <property type="entry name" value="MTAN"/>
    <property type="match status" value="1"/>
</dbReference>
<evidence type="ECO:0000259" key="2">
    <source>
        <dbReference type="Pfam" id="PF01048"/>
    </source>
</evidence>
<dbReference type="SUPFAM" id="SSF53167">
    <property type="entry name" value="Purine and uridine phosphorylases"/>
    <property type="match status" value="1"/>
</dbReference>
<feature type="chain" id="PRO_5016665527" evidence="1">
    <location>
        <begin position="22"/>
        <end position="275"/>
    </location>
</feature>
<sequence>MTLLQRFCVALCALFSSHSMATPTRAPILLQGAMDVEVDTLVQALKAPKQTTLGSWTFWQGTLDGYPVIVSRTEIGMANAAASTTLAIEKFQPGFIINQGTSGGHDPALHRGDIVLGKYSFNMGSYRSDLHPKGQGIDPKRWHNFDVTMRLRQDGKLVEHKRFDADPKLLALGQQLASAYRHGKVVTGVIGSADEWNREVDRIEWLHQTYQTSAEEMETAAAALVAKAYEIPFIGIRVLSNTDLHGEEFEPQTAIHCQQFVIEYTKKLIAGLEGK</sequence>
<dbReference type="GO" id="GO:0019284">
    <property type="term" value="P:L-methionine salvage from S-adenosylmethionine"/>
    <property type="evidence" value="ECO:0007669"/>
    <property type="project" value="TreeGrafter"/>
</dbReference>
<evidence type="ECO:0000256" key="1">
    <source>
        <dbReference type="SAM" id="SignalP"/>
    </source>
</evidence>
<dbReference type="InterPro" id="IPR035994">
    <property type="entry name" value="Nucleoside_phosphorylase_sf"/>
</dbReference>
<dbReference type="GO" id="GO:0009116">
    <property type="term" value="P:nucleoside metabolic process"/>
    <property type="evidence" value="ECO:0007669"/>
    <property type="project" value="InterPro"/>
</dbReference>
<dbReference type="RefSeq" id="WP_045283413.1">
    <property type="nucleotide sequence ID" value="NZ_CAXOJE010000015.1"/>
</dbReference>
<keyword evidence="4" id="KW-1185">Reference proteome</keyword>
<dbReference type="EMBL" id="UGYO01000001">
    <property type="protein sequence ID" value="SUI74107.1"/>
    <property type="molecule type" value="Genomic_DNA"/>
</dbReference>
<dbReference type="InterPro" id="IPR000845">
    <property type="entry name" value="Nucleoside_phosphorylase_d"/>
</dbReference>
<feature type="signal peptide" evidence="1">
    <location>
        <begin position="1"/>
        <end position="21"/>
    </location>
</feature>
<dbReference type="AlphaFoldDB" id="A0A380A4W1"/>
<keyword evidence="1" id="KW-0732">Signal</keyword>
<keyword evidence="3" id="KW-0378">Hydrolase</keyword>
<dbReference type="Pfam" id="PF01048">
    <property type="entry name" value="PNP_UDP_1"/>
    <property type="match status" value="1"/>
</dbReference>
<reference evidence="3 4" key="1">
    <citation type="submission" date="2018-06" db="EMBL/GenBank/DDBJ databases">
        <authorList>
            <consortium name="Pathogen Informatics"/>
            <person name="Doyle S."/>
        </authorList>
    </citation>
    <scope>NUCLEOTIDE SEQUENCE [LARGE SCALE GENOMIC DNA]</scope>
    <source>
        <strain evidence="3 4">NCTC10738</strain>
    </source>
</reference>
<evidence type="ECO:0000313" key="3">
    <source>
        <dbReference type="EMBL" id="SUI74107.1"/>
    </source>
</evidence>